<dbReference type="Proteomes" id="UP001247754">
    <property type="component" value="Unassembled WGS sequence"/>
</dbReference>
<accession>A0ABU1FAN1</accession>
<dbReference type="InterPro" id="IPR050424">
    <property type="entry name" value="Gfo-Idh-MocA_inositol_DH"/>
</dbReference>
<comment type="similarity">
    <text evidence="3">Belongs to the Gfo/Idh/MocA family.</text>
</comment>
<dbReference type="RefSeq" id="WP_310457738.1">
    <property type="nucleotide sequence ID" value="NZ_JAVKPH010000014.1"/>
</dbReference>
<keyword evidence="7" id="KW-1185">Reference proteome</keyword>
<dbReference type="Gene3D" id="3.40.50.720">
    <property type="entry name" value="NAD(P)-binding Rossmann-like Domain"/>
    <property type="match status" value="1"/>
</dbReference>
<dbReference type="HAMAP" id="MF_01671">
    <property type="entry name" value="IolG"/>
    <property type="match status" value="1"/>
</dbReference>
<feature type="domain" description="Gfo/Idh/MocA-like oxidoreductase N-terminal" evidence="4">
    <location>
        <begin position="5"/>
        <end position="123"/>
    </location>
</feature>
<dbReference type="EMBL" id="JAVKPH010000014">
    <property type="protein sequence ID" value="MDR5653499.1"/>
    <property type="molecule type" value="Genomic_DNA"/>
</dbReference>
<dbReference type="EC" id="1.1.1.18" evidence="3"/>
<name>A0ABU1FAN1_9RHOB</name>
<reference evidence="6 7" key="1">
    <citation type="submission" date="2023-09" db="EMBL/GenBank/DDBJ databases">
        <title>Xinfangfangia sedmenti sp. nov., isolated the sedment.</title>
        <authorList>
            <person name="Xu L."/>
        </authorList>
    </citation>
    <scope>NUCLEOTIDE SEQUENCE [LARGE SCALE GENOMIC DNA]</scope>
    <source>
        <strain evidence="6 7">LG-4</strain>
    </source>
</reference>
<evidence type="ECO:0000313" key="6">
    <source>
        <dbReference type="EMBL" id="MDR5653499.1"/>
    </source>
</evidence>
<feature type="domain" description="Gfo/Idh/MocA-like oxidoreductase C-terminal" evidence="5">
    <location>
        <begin position="139"/>
        <end position="322"/>
    </location>
</feature>
<proteinExistence type="inferred from homology"/>
<dbReference type="InterPro" id="IPR036291">
    <property type="entry name" value="NAD(P)-bd_dom_sf"/>
</dbReference>
<dbReference type="InterPro" id="IPR004104">
    <property type="entry name" value="Gfo/Idh/MocA-like_OxRdtase_C"/>
</dbReference>
<keyword evidence="2 3" id="KW-0520">NAD</keyword>
<comment type="caution">
    <text evidence="6">The sequence shown here is derived from an EMBL/GenBank/DDBJ whole genome shotgun (WGS) entry which is preliminary data.</text>
</comment>
<gene>
    <name evidence="3" type="primary">iolG</name>
    <name evidence="6" type="ORF">RGD00_12855</name>
</gene>
<dbReference type="InterPro" id="IPR000683">
    <property type="entry name" value="Gfo/Idh/MocA-like_OxRdtase_N"/>
</dbReference>
<organism evidence="6 7">
    <name type="scientific">Ruixingdingia sedimenti</name>
    <dbReference type="NCBI Taxonomy" id="3073604"/>
    <lineage>
        <taxon>Bacteria</taxon>
        <taxon>Pseudomonadati</taxon>
        <taxon>Pseudomonadota</taxon>
        <taxon>Alphaproteobacteria</taxon>
        <taxon>Rhodobacterales</taxon>
        <taxon>Paracoccaceae</taxon>
        <taxon>Ruixingdingia</taxon>
    </lineage>
</organism>
<comment type="catalytic activity">
    <reaction evidence="3">
        <text>myo-inositol + NAD(+) = scyllo-inosose + NADH + H(+)</text>
        <dbReference type="Rhea" id="RHEA:16949"/>
        <dbReference type="ChEBI" id="CHEBI:15378"/>
        <dbReference type="ChEBI" id="CHEBI:17268"/>
        <dbReference type="ChEBI" id="CHEBI:17811"/>
        <dbReference type="ChEBI" id="CHEBI:57540"/>
        <dbReference type="ChEBI" id="CHEBI:57945"/>
        <dbReference type="EC" id="1.1.1.18"/>
    </reaction>
</comment>
<evidence type="ECO:0000256" key="3">
    <source>
        <dbReference type="HAMAP-Rule" id="MF_01671"/>
    </source>
</evidence>
<comment type="subunit">
    <text evidence="3">Homotetramer.</text>
</comment>
<dbReference type="SUPFAM" id="SSF55347">
    <property type="entry name" value="Glyceraldehyde-3-phosphate dehydrogenase-like, C-terminal domain"/>
    <property type="match status" value="1"/>
</dbReference>
<dbReference type="PANTHER" id="PTHR43593">
    <property type="match status" value="1"/>
</dbReference>
<dbReference type="Pfam" id="PF02894">
    <property type="entry name" value="GFO_IDH_MocA_C"/>
    <property type="match status" value="1"/>
</dbReference>
<dbReference type="PANTHER" id="PTHR43593:SF1">
    <property type="entry name" value="INOSITOL 2-DEHYDROGENASE"/>
    <property type="match status" value="1"/>
</dbReference>
<evidence type="ECO:0000259" key="5">
    <source>
        <dbReference type="Pfam" id="PF02894"/>
    </source>
</evidence>
<keyword evidence="1 3" id="KW-0560">Oxidoreductase</keyword>
<evidence type="ECO:0000259" key="4">
    <source>
        <dbReference type="Pfam" id="PF01408"/>
    </source>
</evidence>
<dbReference type="Pfam" id="PF01408">
    <property type="entry name" value="GFO_IDH_MocA"/>
    <property type="match status" value="1"/>
</dbReference>
<dbReference type="SUPFAM" id="SSF51735">
    <property type="entry name" value="NAD(P)-binding Rossmann-fold domains"/>
    <property type="match status" value="1"/>
</dbReference>
<sequence>MSYGIGILGAGVMGSDHARILASQVAGAHLVAVFDPDRARAEASAGANGARRVHARGIDLIDDPEVEAVLIASPDATHAEFVLACLARGKPVLCEKPLAASAAECLQLIEAETKLGRRLIQVGFMRRFDPFYGDLRAGLEQGGLGPVLLAHCVHRVATVPGYFQADMSITNAAVHEFDILRWLLGQEIAAVQVMRSRRKSTATLRDPLMIVLETDQGVVADVEAYMSAAYGYDIRTEVVCEEGTAELARPQPAAFRRNGSVAAAYPADWRGRFADAYRLQLQGWVNGVRSGVPAGASAWDGYLATIIADAALKSLNEGGRVAIPAATRPALYR</sequence>
<evidence type="ECO:0000256" key="1">
    <source>
        <dbReference type="ARBA" id="ARBA00023002"/>
    </source>
</evidence>
<evidence type="ECO:0000313" key="7">
    <source>
        <dbReference type="Proteomes" id="UP001247754"/>
    </source>
</evidence>
<protein>
    <recommendedName>
        <fullName evidence="3">Inositol 2-dehydrogenase</fullName>
        <ecNumber evidence="3">1.1.1.18</ecNumber>
    </recommendedName>
    <alternativeName>
        <fullName evidence="3">Myo-inositol 2-dehydrogenase</fullName>
        <shortName evidence="3">MI 2-dehydrogenase</shortName>
    </alternativeName>
</protein>
<dbReference type="InterPro" id="IPR023794">
    <property type="entry name" value="MI/DCI_dehydrogenase"/>
</dbReference>
<evidence type="ECO:0000256" key="2">
    <source>
        <dbReference type="ARBA" id="ARBA00023027"/>
    </source>
</evidence>
<dbReference type="Gene3D" id="3.30.360.10">
    <property type="entry name" value="Dihydrodipicolinate Reductase, domain 2"/>
    <property type="match status" value="1"/>
</dbReference>
<comment type="function">
    <text evidence="3">Involved in the oxidation of myo-inositol (MI) to 2-keto-myo-inositol (2KMI or 2-inosose).</text>
</comment>